<evidence type="ECO:0000256" key="4">
    <source>
        <dbReference type="ARBA" id="ARBA00022741"/>
    </source>
</evidence>
<dbReference type="GO" id="GO:0005743">
    <property type="term" value="C:mitochondrial inner membrane"/>
    <property type="evidence" value="ECO:0007669"/>
    <property type="project" value="UniProtKB-SubCell"/>
</dbReference>
<proteinExistence type="inferred from homology"/>
<evidence type="ECO:0000256" key="11">
    <source>
        <dbReference type="ARBA" id="ARBA00048778"/>
    </source>
</evidence>
<dbReference type="InterPro" id="IPR027417">
    <property type="entry name" value="P-loop_NTPase"/>
</dbReference>
<feature type="region of interest" description="Disordered" evidence="13">
    <location>
        <begin position="401"/>
        <end position="420"/>
    </location>
</feature>
<dbReference type="InterPro" id="IPR057495">
    <property type="entry name" value="AAA_lid_BCS1"/>
</dbReference>
<evidence type="ECO:0000256" key="3">
    <source>
        <dbReference type="ARBA" id="ARBA00022692"/>
    </source>
</evidence>
<dbReference type="OrthoDB" id="10251412at2759"/>
<dbReference type="Pfam" id="PF00004">
    <property type="entry name" value="AAA"/>
    <property type="match status" value="1"/>
</dbReference>
<dbReference type="InterPro" id="IPR003959">
    <property type="entry name" value="ATPase_AAA_core"/>
</dbReference>
<comment type="similarity">
    <text evidence="2">Belongs to the AAA ATPase family. BCS1 subfamily.</text>
</comment>
<evidence type="ECO:0000259" key="15">
    <source>
        <dbReference type="SMART" id="SM01024"/>
    </source>
</evidence>
<feature type="domain" description="AAA+ ATPase" evidence="14">
    <location>
        <begin position="244"/>
        <end position="383"/>
    </location>
</feature>
<dbReference type="InterPro" id="IPR003960">
    <property type="entry name" value="ATPase_AAA_CS"/>
</dbReference>
<dbReference type="InterPro" id="IPR050747">
    <property type="entry name" value="Mitochondrial_chaperone_BCS1"/>
</dbReference>
<evidence type="ECO:0000256" key="13">
    <source>
        <dbReference type="SAM" id="MobiDB-lite"/>
    </source>
</evidence>
<keyword evidence="8" id="KW-1133">Transmembrane helix</keyword>
<organism evidence="16 17">
    <name type="scientific">Amanita thiersii Skay4041</name>
    <dbReference type="NCBI Taxonomy" id="703135"/>
    <lineage>
        <taxon>Eukaryota</taxon>
        <taxon>Fungi</taxon>
        <taxon>Dikarya</taxon>
        <taxon>Basidiomycota</taxon>
        <taxon>Agaricomycotina</taxon>
        <taxon>Agaricomycetes</taxon>
        <taxon>Agaricomycetidae</taxon>
        <taxon>Agaricales</taxon>
        <taxon>Pluteineae</taxon>
        <taxon>Amanitaceae</taxon>
        <taxon>Amanita</taxon>
    </lineage>
</organism>
<evidence type="ECO:0000256" key="5">
    <source>
        <dbReference type="ARBA" id="ARBA00022792"/>
    </source>
</evidence>
<dbReference type="InterPro" id="IPR014851">
    <property type="entry name" value="BCS1_N"/>
</dbReference>
<evidence type="ECO:0000256" key="10">
    <source>
        <dbReference type="ARBA" id="ARBA00023136"/>
    </source>
</evidence>
<evidence type="ECO:0000256" key="6">
    <source>
        <dbReference type="ARBA" id="ARBA00022801"/>
    </source>
</evidence>
<keyword evidence="9" id="KW-0496">Mitochondrion</keyword>
<sequence>MNASPSNHSSDNATAEHQQRPPAQVSPLVALLSSLSDWLGLIMVGGLIEMCRRLVFSLYNNAMETCFITATFYDRDRSYDWIVHWLSMHPAWSRSRNLEVATTSYKPDGATRNDRKPDYLPATSTSLTIWYKCRWMRVTRTERDIQTNYSTERELSITITILAGTHKILDDLLLEAKTEYLAAEEDNISIYMSDTSNCWKHISDRPKRSLTSIILDPGVKDSLLADAKDFLESKAWYNARGIPFRRGYLLYGAPGSGKTSIIHSLAGALDLDIYIISLSRAGLDDNSLSKLITELPEHCIAIIEDIDAALTQTLNRDADDDDDNCQGFPVGRITLSGLLNALDGIGAQEGRLLFATTNKYLALDPALCRPGRMDVHIEFKLASKYQASELYKSFYMCEQDDTAPEEPKDTDSGYASEEDEKTRPLIDFMDTVSEVSVSSTIDSDASITGTLHQGRAPKLSRRTVIALAEAFAEAIPERELSMAALQGHLMMFKTRPLEAVRDAKSWVEKQRQERMIREAMLKE</sequence>
<feature type="domain" description="BCS1 N-terminal" evidence="15">
    <location>
        <begin position="42"/>
        <end position="213"/>
    </location>
</feature>
<name>A0A2A9NPL1_9AGAR</name>
<dbReference type="SUPFAM" id="SSF52540">
    <property type="entry name" value="P-loop containing nucleoside triphosphate hydrolases"/>
    <property type="match status" value="1"/>
</dbReference>
<evidence type="ECO:0000313" key="17">
    <source>
        <dbReference type="Proteomes" id="UP000242287"/>
    </source>
</evidence>
<evidence type="ECO:0000313" key="16">
    <source>
        <dbReference type="EMBL" id="PFH50261.1"/>
    </source>
</evidence>
<dbReference type="PROSITE" id="PS00674">
    <property type="entry name" value="AAA"/>
    <property type="match status" value="1"/>
</dbReference>
<dbReference type="SMART" id="SM00382">
    <property type="entry name" value="AAA"/>
    <property type="match status" value="1"/>
</dbReference>
<dbReference type="GO" id="GO:0005524">
    <property type="term" value="F:ATP binding"/>
    <property type="evidence" value="ECO:0007669"/>
    <property type="project" value="UniProtKB-KW"/>
</dbReference>
<feature type="region of interest" description="Disordered" evidence="13">
    <location>
        <begin position="1"/>
        <end position="22"/>
    </location>
</feature>
<keyword evidence="6" id="KW-0378">Hydrolase</keyword>
<keyword evidence="7 12" id="KW-0067">ATP-binding</keyword>
<keyword evidence="3" id="KW-0812">Transmembrane</keyword>
<dbReference type="GO" id="GO:0016887">
    <property type="term" value="F:ATP hydrolysis activity"/>
    <property type="evidence" value="ECO:0007669"/>
    <property type="project" value="InterPro"/>
</dbReference>
<dbReference type="SMART" id="SM01024">
    <property type="entry name" value="BCS1_N"/>
    <property type="match status" value="1"/>
</dbReference>
<dbReference type="AlphaFoldDB" id="A0A2A9NPL1"/>
<keyword evidence="10" id="KW-0472">Membrane</keyword>
<accession>A0A2A9NPL1</accession>
<gene>
    <name evidence="16" type="ORF">AMATHDRAFT_145587</name>
</gene>
<evidence type="ECO:0000256" key="12">
    <source>
        <dbReference type="RuleBase" id="RU003651"/>
    </source>
</evidence>
<dbReference type="Pfam" id="PF08740">
    <property type="entry name" value="BCS1_N"/>
    <property type="match status" value="1"/>
</dbReference>
<protein>
    <recommendedName>
        <fullName evidence="18">AAA+ ATPase domain-containing protein</fullName>
    </recommendedName>
</protein>
<dbReference type="InterPro" id="IPR003593">
    <property type="entry name" value="AAA+_ATPase"/>
</dbReference>
<dbReference type="Proteomes" id="UP000242287">
    <property type="component" value="Unassembled WGS sequence"/>
</dbReference>
<evidence type="ECO:0000256" key="7">
    <source>
        <dbReference type="ARBA" id="ARBA00022840"/>
    </source>
</evidence>
<dbReference type="Pfam" id="PF25426">
    <property type="entry name" value="AAA_lid_BCS1"/>
    <property type="match status" value="1"/>
</dbReference>
<evidence type="ECO:0000256" key="2">
    <source>
        <dbReference type="ARBA" id="ARBA00007448"/>
    </source>
</evidence>
<evidence type="ECO:0000256" key="1">
    <source>
        <dbReference type="ARBA" id="ARBA00004434"/>
    </source>
</evidence>
<keyword evidence="4 12" id="KW-0547">Nucleotide-binding</keyword>
<evidence type="ECO:0000256" key="8">
    <source>
        <dbReference type="ARBA" id="ARBA00022989"/>
    </source>
</evidence>
<keyword evidence="17" id="KW-1185">Reference proteome</keyword>
<reference evidence="16 17" key="1">
    <citation type="submission" date="2014-02" db="EMBL/GenBank/DDBJ databases">
        <title>Transposable element dynamics among asymbiotic and ectomycorrhizal Amanita fungi.</title>
        <authorList>
            <consortium name="DOE Joint Genome Institute"/>
            <person name="Hess J."/>
            <person name="Skrede I."/>
            <person name="Wolfe B."/>
            <person name="LaButti K."/>
            <person name="Ohm R.A."/>
            <person name="Grigoriev I.V."/>
            <person name="Pringle A."/>
        </authorList>
    </citation>
    <scope>NUCLEOTIDE SEQUENCE [LARGE SCALE GENOMIC DNA]</scope>
    <source>
        <strain evidence="16 17">SKay4041</strain>
    </source>
</reference>
<feature type="compositionally biased region" description="Polar residues" evidence="13">
    <location>
        <begin position="1"/>
        <end position="16"/>
    </location>
</feature>
<dbReference type="EMBL" id="KZ302008">
    <property type="protein sequence ID" value="PFH50261.1"/>
    <property type="molecule type" value="Genomic_DNA"/>
</dbReference>
<keyword evidence="5" id="KW-0999">Mitochondrion inner membrane</keyword>
<evidence type="ECO:0008006" key="18">
    <source>
        <dbReference type="Google" id="ProtNLM"/>
    </source>
</evidence>
<comment type="subcellular location">
    <subcellularLocation>
        <location evidence="1">Mitochondrion inner membrane</location>
        <topology evidence="1">Single-pass membrane protein</topology>
    </subcellularLocation>
</comment>
<evidence type="ECO:0000256" key="9">
    <source>
        <dbReference type="ARBA" id="ARBA00023128"/>
    </source>
</evidence>
<dbReference type="Gene3D" id="3.40.50.300">
    <property type="entry name" value="P-loop containing nucleotide triphosphate hydrolases"/>
    <property type="match status" value="1"/>
</dbReference>
<dbReference type="STRING" id="703135.A0A2A9NPL1"/>
<dbReference type="PANTHER" id="PTHR23070">
    <property type="entry name" value="BCS1 AAA-TYPE ATPASE"/>
    <property type="match status" value="1"/>
</dbReference>
<comment type="catalytic activity">
    <reaction evidence="11">
        <text>ATP + H2O = ADP + phosphate + H(+)</text>
        <dbReference type="Rhea" id="RHEA:13065"/>
        <dbReference type="ChEBI" id="CHEBI:15377"/>
        <dbReference type="ChEBI" id="CHEBI:15378"/>
        <dbReference type="ChEBI" id="CHEBI:30616"/>
        <dbReference type="ChEBI" id="CHEBI:43474"/>
        <dbReference type="ChEBI" id="CHEBI:456216"/>
    </reaction>
    <physiologicalReaction direction="left-to-right" evidence="11">
        <dbReference type="Rhea" id="RHEA:13066"/>
    </physiologicalReaction>
</comment>
<evidence type="ECO:0000259" key="14">
    <source>
        <dbReference type="SMART" id="SM00382"/>
    </source>
</evidence>